<evidence type="ECO:0000313" key="2">
    <source>
        <dbReference type="EMBL" id="KAL0571942.1"/>
    </source>
</evidence>
<comment type="caution">
    <text evidence="1">The sequence shown here is derived from an EMBL/GenBank/DDBJ whole genome shotgun (WGS) entry which is preliminary data.</text>
</comment>
<keyword evidence="3" id="KW-1185">Reference proteome</keyword>
<dbReference type="InterPro" id="IPR027417">
    <property type="entry name" value="P-loop_NTPase"/>
</dbReference>
<gene>
    <name evidence="2" type="ORF">V5O48_010014</name>
    <name evidence="1" type="ORF">V5O48_011004</name>
</gene>
<dbReference type="Proteomes" id="UP001465976">
    <property type="component" value="Unassembled WGS sequence"/>
</dbReference>
<dbReference type="EMBL" id="JBAHYK010000849">
    <property type="protein sequence ID" value="KAL0570947.1"/>
    <property type="molecule type" value="Genomic_DNA"/>
</dbReference>
<accession>A0ABR3F6S2</accession>
<reference evidence="1 3" key="1">
    <citation type="submission" date="2024-02" db="EMBL/GenBank/DDBJ databases">
        <title>A draft genome for the cacao thread blight pathogen Marasmius crinis-equi.</title>
        <authorList>
            <person name="Cohen S.P."/>
            <person name="Baruah I.K."/>
            <person name="Amoako-Attah I."/>
            <person name="Bukari Y."/>
            <person name="Meinhardt L.W."/>
            <person name="Bailey B.A."/>
        </authorList>
    </citation>
    <scope>NUCLEOTIDE SEQUENCE [LARGE SCALE GENOMIC DNA]</scope>
    <source>
        <strain evidence="1 3">GH-76</strain>
    </source>
</reference>
<sequence length="319" mass="35489">MPLPPAVSLISEHILKNIEEGTQKPLFVAVQGPQGSGKSYLTGLIHSHLSNPPHSLRVATLSIDDLYLTHDELKSLAENHPDNPLWRGRGQPGTHDVALGQHILSSLKDGQQDVELPWFDKSLFGGEGDRLPMDGTGVILKPPIDLVIVEGWCMGFCPIPDREIETRWEGVWREEKSILGMDDSIVGTKENIKQINHVLHRYVDLWAFFHIFVQLVPSLSDHGSRYSVVYKWRLEQEHAMKRSNGGKGMSDKAVKLFVDRYIPGYVFFGDGVVNGVSSAASSSESTDQAAPQFIRPPWLGKSLRVVLGIERDVVGVENF</sequence>
<evidence type="ECO:0008006" key="4">
    <source>
        <dbReference type="Google" id="ProtNLM"/>
    </source>
</evidence>
<evidence type="ECO:0000313" key="3">
    <source>
        <dbReference type="Proteomes" id="UP001465976"/>
    </source>
</evidence>
<dbReference type="Gene3D" id="3.40.50.300">
    <property type="entry name" value="P-loop containing nucleotide triphosphate hydrolases"/>
    <property type="match status" value="1"/>
</dbReference>
<organism evidence="1 3">
    <name type="scientific">Marasmius crinis-equi</name>
    <dbReference type="NCBI Taxonomy" id="585013"/>
    <lineage>
        <taxon>Eukaryota</taxon>
        <taxon>Fungi</taxon>
        <taxon>Dikarya</taxon>
        <taxon>Basidiomycota</taxon>
        <taxon>Agaricomycotina</taxon>
        <taxon>Agaricomycetes</taxon>
        <taxon>Agaricomycetidae</taxon>
        <taxon>Agaricales</taxon>
        <taxon>Marasmiineae</taxon>
        <taxon>Marasmiaceae</taxon>
        <taxon>Marasmius</taxon>
    </lineage>
</organism>
<dbReference type="EMBL" id="JBAHYK010000693">
    <property type="protein sequence ID" value="KAL0571942.1"/>
    <property type="molecule type" value="Genomic_DNA"/>
</dbReference>
<protein>
    <recommendedName>
        <fullName evidence="4">P-loop containing nucleoside triphosphate hydrolase protein</fullName>
    </recommendedName>
</protein>
<dbReference type="SUPFAM" id="SSF52540">
    <property type="entry name" value="P-loop containing nucleoside triphosphate hydrolases"/>
    <property type="match status" value="1"/>
</dbReference>
<evidence type="ECO:0000313" key="1">
    <source>
        <dbReference type="EMBL" id="KAL0570947.1"/>
    </source>
</evidence>
<name>A0ABR3F6S2_9AGAR</name>
<proteinExistence type="predicted"/>
<dbReference type="PANTHER" id="PTHR10285">
    <property type="entry name" value="URIDINE KINASE"/>
    <property type="match status" value="1"/>
</dbReference>